<comment type="caution">
    <text evidence="2">The sequence shown here is derived from an EMBL/GenBank/DDBJ whole genome shotgun (WGS) entry which is preliminary data.</text>
</comment>
<reference evidence="2 3" key="1">
    <citation type="journal article" date="2018" name="Front. Plant Sci.">
        <title>Red Clover (Trifolium pratense) and Zigzag Clover (T. medium) - A Picture of Genomic Similarities and Differences.</title>
        <authorList>
            <person name="Dluhosova J."/>
            <person name="Istvanek J."/>
            <person name="Nedelnik J."/>
            <person name="Repkova J."/>
        </authorList>
    </citation>
    <scope>NUCLEOTIDE SEQUENCE [LARGE SCALE GENOMIC DNA]</scope>
    <source>
        <strain evidence="3">cv. 10/8</strain>
        <tissue evidence="2">Leaf</tissue>
    </source>
</reference>
<dbReference type="GO" id="GO:0003682">
    <property type="term" value="F:chromatin binding"/>
    <property type="evidence" value="ECO:0007669"/>
    <property type="project" value="InterPro"/>
</dbReference>
<evidence type="ECO:0000313" key="2">
    <source>
        <dbReference type="EMBL" id="MCI13283.1"/>
    </source>
</evidence>
<dbReference type="Proteomes" id="UP000265520">
    <property type="component" value="Unassembled WGS sequence"/>
</dbReference>
<evidence type="ECO:0000313" key="3">
    <source>
        <dbReference type="Proteomes" id="UP000265520"/>
    </source>
</evidence>
<evidence type="ECO:0000259" key="1">
    <source>
        <dbReference type="Pfam" id="PF16719"/>
    </source>
</evidence>
<organism evidence="2 3">
    <name type="scientific">Trifolium medium</name>
    <dbReference type="NCBI Taxonomy" id="97028"/>
    <lineage>
        <taxon>Eukaryota</taxon>
        <taxon>Viridiplantae</taxon>
        <taxon>Streptophyta</taxon>
        <taxon>Embryophyta</taxon>
        <taxon>Tracheophyta</taxon>
        <taxon>Spermatophyta</taxon>
        <taxon>Magnoliopsida</taxon>
        <taxon>eudicotyledons</taxon>
        <taxon>Gunneridae</taxon>
        <taxon>Pentapetalae</taxon>
        <taxon>rosids</taxon>
        <taxon>fabids</taxon>
        <taxon>Fabales</taxon>
        <taxon>Fabaceae</taxon>
        <taxon>Papilionoideae</taxon>
        <taxon>50 kb inversion clade</taxon>
        <taxon>NPAAA clade</taxon>
        <taxon>Hologalegina</taxon>
        <taxon>IRL clade</taxon>
        <taxon>Trifolieae</taxon>
        <taxon>Trifolium</taxon>
    </lineage>
</organism>
<dbReference type="AlphaFoldDB" id="A0A392PMG1"/>
<dbReference type="EMBL" id="LXQA010087620">
    <property type="protein sequence ID" value="MCI13283.1"/>
    <property type="molecule type" value="Genomic_DNA"/>
</dbReference>
<accession>A0A392PMG1</accession>
<feature type="non-terminal residue" evidence="2">
    <location>
        <position position="1"/>
    </location>
</feature>
<proteinExistence type="predicted"/>
<dbReference type="PANTHER" id="PTHR36384">
    <property type="entry name" value="SAWADEE PROTEIN"/>
    <property type="match status" value="1"/>
</dbReference>
<protein>
    <recommendedName>
        <fullName evidence="1">SAWADEE domain-containing protein</fullName>
    </recommendedName>
</protein>
<keyword evidence="3" id="KW-1185">Reference proteome</keyword>
<name>A0A392PMG1_9FABA</name>
<sequence length="95" mass="11290">ETRLVDLEQKENFTTEFRSYEDDAWYTVMVMMDDDGTLRVRFEKSINEVDQLFEPSFFGSMEDLQDFEKRFRPLSVQVQDDKCDKLVPDVKVCAC</sequence>
<dbReference type="Pfam" id="PF16719">
    <property type="entry name" value="SAWADEE"/>
    <property type="match status" value="1"/>
</dbReference>
<dbReference type="InterPro" id="IPR032001">
    <property type="entry name" value="SAWADEE_dom"/>
</dbReference>
<feature type="domain" description="SAWADEE" evidence="1">
    <location>
        <begin position="13"/>
        <end position="95"/>
    </location>
</feature>
<dbReference type="PANTHER" id="PTHR36384:SF1">
    <property type="entry name" value="SAWADEE PROTEIN"/>
    <property type="match status" value="1"/>
</dbReference>